<dbReference type="InterPro" id="IPR038587">
    <property type="entry name" value="Ribosomal_eL40_sf"/>
</dbReference>
<evidence type="ECO:0000256" key="1">
    <source>
        <dbReference type="SAM" id="MobiDB-lite"/>
    </source>
</evidence>
<dbReference type="InterPro" id="IPR025874">
    <property type="entry name" value="DZR"/>
</dbReference>
<evidence type="ECO:0000313" key="3">
    <source>
        <dbReference type="EMBL" id="HJC75758.1"/>
    </source>
</evidence>
<dbReference type="Gene3D" id="4.10.1060.50">
    <property type="match status" value="2"/>
</dbReference>
<feature type="compositionally biased region" description="Polar residues" evidence="1">
    <location>
        <begin position="52"/>
        <end position="68"/>
    </location>
</feature>
<dbReference type="EMBL" id="DWVY01000064">
    <property type="protein sequence ID" value="HJC75758.1"/>
    <property type="molecule type" value="Genomic_DNA"/>
</dbReference>
<dbReference type="AlphaFoldDB" id="A0A9D2QC01"/>
<evidence type="ECO:0000313" key="4">
    <source>
        <dbReference type="Proteomes" id="UP000823902"/>
    </source>
</evidence>
<reference evidence="3" key="2">
    <citation type="submission" date="2021-04" db="EMBL/GenBank/DDBJ databases">
        <authorList>
            <person name="Gilroy R."/>
        </authorList>
    </citation>
    <scope>NUCLEOTIDE SEQUENCE</scope>
    <source>
        <strain evidence="3">CHK196-7946</strain>
    </source>
</reference>
<feature type="region of interest" description="Disordered" evidence="1">
    <location>
        <begin position="1"/>
        <end position="22"/>
    </location>
</feature>
<feature type="domain" description="DZANK-type" evidence="2">
    <location>
        <begin position="80"/>
        <end position="126"/>
    </location>
</feature>
<dbReference type="Proteomes" id="UP000823902">
    <property type="component" value="Unassembled WGS sequence"/>
</dbReference>
<organism evidence="3 4">
    <name type="scientific">Candidatus Mediterraneibacter faecavium</name>
    <dbReference type="NCBI Taxonomy" id="2838668"/>
    <lineage>
        <taxon>Bacteria</taxon>
        <taxon>Bacillati</taxon>
        <taxon>Bacillota</taxon>
        <taxon>Clostridia</taxon>
        <taxon>Lachnospirales</taxon>
        <taxon>Lachnospiraceae</taxon>
        <taxon>Mediterraneibacter</taxon>
    </lineage>
</organism>
<feature type="region of interest" description="Disordered" evidence="1">
    <location>
        <begin position="44"/>
        <end position="68"/>
    </location>
</feature>
<comment type="caution">
    <text evidence="3">The sequence shown here is derived from an EMBL/GenBank/DDBJ whole genome shotgun (WGS) entry which is preliminary data.</text>
</comment>
<dbReference type="Pfam" id="PF12773">
    <property type="entry name" value="DZR"/>
    <property type="match status" value="1"/>
</dbReference>
<accession>A0A9D2QC01</accession>
<evidence type="ECO:0000259" key="2">
    <source>
        <dbReference type="Pfam" id="PF12773"/>
    </source>
</evidence>
<gene>
    <name evidence="3" type="ORF">H9697_12585</name>
</gene>
<proteinExistence type="predicted"/>
<reference evidence="3" key="1">
    <citation type="journal article" date="2021" name="PeerJ">
        <title>Extensive microbial diversity within the chicken gut microbiome revealed by metagenomics and culture.</title>
        <authorList>
            <person name="Gilroy R."/>
            <person name="Ravi A."/>
            <person name="Getino M."/>
            <person name="Pursley I."/>
            <person name="Horton D.L."/>
            <person name="Alikhan N.F."/>
            <person name="Baker D."/>
            <person name="Gharbi K."/>
            <person name="Hall N."/>
            <person name="Watson M."/>
            <person name="Adriaenssens E.M."/>
            <person name="Foster-Nyarko E."/>
            <person name="Jarju S."/>
            <person name="Secka A."/>
            <person name="Antonio M."/>
            <person name="Oren A."/>
            <person name="Chaudhuri R.R."/>
            <person name="La Ragione R."/>
            <person name="Hildebrand F."/>
            <person name="Pallen M.J."/>
        </authorList>
    </citation>
    <scope>NUCLEOTIDE SEQUENCE</scope>
    <source>
        <strain evidence="3">CHK196-7946</strain>
    </source>
</reference>
<name>A0A9D2QC01_9FIRM</name>
<sequence length="130" mass="13433">MSGFFSGSSSRRRYPDPNMGGRHYKKKGLFGMIPGLGSFSGSGSSRGYGRYPNQTGYQQNPAAGQGTFQPNMPAAGQTVCPNCGASVPAGAKFCLSCGEKLASNASFCPNCGRPLPAGAKFCSECGSKVQ</sequence>
<protein>
    <submittedName>
        <fullName evidence="3">Zinc ribbon domain-containing protein</fullName>
    </submittedName>
</protein>